<dbReference type="NCBIfam" id="NF002486">
    <property type="entry name" value="PRK01752.1"/>
    <property type="match status" value="1"/>
</dbReference>
<dbReference type="NCBIfam" id="NF002449">
    <property type="entry name" value="PRK01617.1"/>
    <property type="match status" value="1"/>
</dbReference>
<evidence type="ECO:0000256" key="2">
    <source>
        <dbReference type="HAMAP-Rule" id="MF_00612"/>
    </source>
</evidence>
<dbReference type="SUPFAM" id="SSF54427">
    <property type="entry name" value="NTF2-like"/>
    <property type="match status" value="1"/>
</dbReference>
<evidence type="ECO:0000259" key="3">
    <source>
        <dbReference type="Pfam" id="PF17775"/>
    </source>
</evidence>
<organism evidence="4 5">
    <name type="scientific">Alitibacter langaaensis DSM 22999</name>
    <dbReference type="NCBI Taxonomy" id="1122935"/>
    <lineage>
        <taxon>Bacteria</taxon>
        <taxon>Pseudomonadati</taxon>
        <taxon>Pseudomonadota</taxon>
        <taxon>Gammaproteobacteria</taxon>
        <taxon>Pasteurellales</taxon>
        <taxon>Pasteurellaceae</taxon>
        <taxon>Alitibacter</taxon>
    </lineage>
</organism>
<proteinExistence type="inferred from homology"/>
<protein>
    <recommendedName>
        <fullName evidence="2">UPF0225 protein C8D76_10621</fullName>
    </recommendedName>
</protein>
<dbReference type="Pfam" id="PF02810">
    <property type="entry name" value="SEC-C"/>
    <property type="match status" value="2"/>
</dbReference>
<dbReference type="InterPro" id="IPR032710">
    <property type="entry name" value="NTF2-like_dom_sf"/>
</dbReference>
<dbReference type="InterPro" id="IPR023006">
    <property type="entry name" value="YchJ-like"/>
</dbReference>
<dbReference type="SUPFAM" id="SSF103642">
    <property type="entry name" value="Sec-C motif"/>
    <property type="match status" value="1"/>
</dbReference>
<gene>
    <name evidence="4" type="ORF">C8D76_10621</name>
</gene>
<dbReference type="PANTHER" id="PTHR33747">
    <property type="entry name" value="UPF0225 PROTEIN SCO1677"/>
    <property type="match status" value="1"/>
</dbReference>
<dbReference type="AlphaFoldDB" id="A0A2U0T6H9"/>
<evidence type="ECO:0000313" key="5">
    <source>
        <dbReference type="Proteomes" id="UP000245909"/>
    </source>
</evidence>
<evidence type="ECO:0000256" key="1">
    <source>
        <dbReference type="ARBA" id="ARBA00010839"/>
    </source>
</evidence>
<dbReference type="RefSeq" id="WP_116631770.1">
    <property type="nucleotide sequence ID" value="NZ_QENU01000006.1"/>
</dbReference>
<sequence>MTALCPCQSGLNYVDCCQPFHQQTALPQTAEQLMRSRYCAYTMKNIDYIIATTVPSQQAQLDKALLLDWAETTHWTGLTIVRHLAKISKIHSAVEFKAFFTNEQGEQAHHEHSLFVKLNERWYFVDPTVDLPSQKQPCLCGSGKKFKHCCGAFL</sequence>
<dbReference type="InterPro" id="IPR048469">
    <property type="entry name" value="YchJ-like_M"/>
</dbReference>
<comment type="caution">
    <text evidence="4">The sequence shown here is derived from an EMBL/GenBank/DDBJ whole genome shotgun (WGS) entry which is preliminary data.</text>
</comment>
<dbReference type="EMBL" id="QENU01000006">
    <property type="protein sequence ID" value="PVX39199.1"/>
    <property type="molecule type" value="Genomic_DNA"/>
</dbReference>
<dbReference type="Gene3D" id="3.10.450.50">
    <property type="match status" value="1"/>
</dbReference>
<dbReference type="InterPro" id="IPR004027">
    <property type="entry name" value="SEC_C_motif"/>
</dbReference>
<keyword evidence="5" id="KW-1185">Reference proteome</keyword>
<dbReference type="Proteomes" id="UP000245909">
    <property type="component" value="Unassembled WGS sequence"/>
</dbReference>
<feature type="domain" description="YchJ-like middle NTF2-like" evidence="3">
    <location>
        <begin position="29"/>
        <end position="126"/>
    </location>
</feature>
<dbReference type="PANTHER" id="PTHR33747:SF1">
    <property type="entry name" value="ADENYLATE CYCLASE-ASSOCIATED CAP C-TERMINAL DOMAIN-CONTAINING PROTEIN"/>
    <property type="match status" value="1"/>
</dbReference>
<dbReference type="HAMAP" id="MF_00612">
    <property type="entry name" value="UPF0225"/>
    <property type="match status" value="1"/>
</dbReference>
<accession>A0A2U0T6H9</accession>
<dbReference type="Pfam" id="PF17775">
    <property type="entry name" value="YchJ_M-like"/>
    <property type="match status" value="1"/>
</dbReference>
<evidence type="ECO:0000313" key="4">
    <source>
        <dbReference type="EMBL" id="PVX39199.1"/>
    </source>
</evidence>
<reference evidence="4 5" key="1">
    <citation type="submission" date="2018-05" db="EMBL/GenBank/DDBJ databases">
        <title>Genomic Encyclopedia of Type Strains, Phase IV (KMG-IV): sequencing the most valuable type-strain genomes for metagenomic binning, comparative biology and taxonomic classification.</title>
        <authorList>
            <person name="Goeker M."/>
        </authorList>
    </citation>
    <scope>NUCLEOTIDE SEQUENCE [LARGE SCALE GENOMIC DNA]</scope>
    <source>
        <strain evidence="4 5">DSM 22999</strain>
    </source>
</reference>
<name>A0A2U0T6H9_9PAST</name>
<comment type="similarity">
    <text evidence="1 2">Belongs to the UPF0225 family.</text>
</comment>
<dbReference type="OrthoDB" id="21421at2"/>